<gene>
    <name evidence="1" type="ORF">AVEN_113881_1</name>
</gene>
<evidence type="ECO:0000313" key="1">
    <source>
        <dbReference type="EMBL" id="GBN14985.1"/>
    </source>
</evidence>
<protein>
    <submittedName>
        <fullName evidence="1">Uncharacterized protein</fullName>
    </submittedName>
</protein>
<keyword evidence="2" id="KW-1185">Reference proteome</keyword>
<proteinExistence type="predicted"/>
<reference evidence="1 2" key="1">
    <citation type="journal article" date="2019" name="Sci. Rep.">
        <title>Orb-weaving spider Araneus ventricosus genome elucidates the spidroin gene catalogue.</title>
        <authorList>
            <person name="Kono N."/>
            <person name="Nakamura H."/>
            <person name="Ohtoshi R."/>
            <person name="Moran D.A.P."/>
            <person name="Shinohara A."/>
            <person name="Yoshida Y."/>
            <person name="Fujiwara M."/>
            <person name="Mori M."/>
            <person name="Tomita M."/>
            <person name="Arakawa K."/>
        </authorList>
    </citation>
    <scope>NUCLEOTIDE SEQUENCE [LARGE SCALE GENOMIC DNA]</scope>
</reference>
<sequence>VMLGELPDDFLRVTPLTSEQQLSLDEQAAIALQHQFTVASSVSGRLTIKIVEALEHNKSVPQSYLMYNFADFDVPSYRHEKKARHADGSHYGNGIFHCILGVKERALFHLE</sequence>
<dbReference type="OrthoDB" id="10375838at2759"/>
<comment type="caution">
    <text evidence="1">The sequence shown here is derived from an EMBL/GenBank/DDBJ whole genome shotgun (WGS) entry which is preliminary data.</text>
</comment>
<dbReference type="Proteomes" id="UP000499080">
    <property type="component" value="Unassembled WGS sequence"/>
</dbReference>
<organism evidence="1 2">
    <name type="scientific">Araneus ventricosus</name>
    <name type="common">Orbweaver spider</name>
    <name type="synonym">Epeira ventricosa</name>
    <dbReference type="NCBI Taxonomy" id="182803"/>
    <lineage>
        <taxon>Eukaryota</taxon>
        <taxon>Metazoa</taxon>
        <taxon>Ecdysozoa</taxon>
        <taxon>Arthropoda</taxon>
        <taxon>Chelicerata</taxon>
        <taxon>Arachnida</taxon>
        <taxon>Araneae</taxon>
        <taxon>Araneomorphae</taxon>
        <taxon>Entelegynae</taxon>
        <taxon>Araneoidea</taxon>
        <taxon>Araneidae</taxon>
        <taxon>Araneus</taxon>
    </lineage>
</organism>
<evidence type="ECO:0000313" key="2">
    <source>
        <dbReference type="Proteomes" id="UP000499080"/>
    </source>
</evidence>
<dbReference type="AlphaFoldDB" id="A0A4Y2LJM3"/>
<accession>A0A4Y2LJM3</accession>
<dbReference type="EMBL" id="BGPR01199881">
    <property type="protein sequence ID" value="GBN14985.1"/>
    <property type="molecule type" value="Genomic_DNA"/>
</dbReference>
<name>A0A4Y2LJM3_ARAVE</name>
<feature type="non-terminal residue" evidence="1">
    <location>
        <position position="1"/>
    </location>
</feature>